<protein>
    <recommendedName>
        <fullName evidence="4">BIG2 domain-containing protein</fullName>
    </recommendedName>
</protein>
<dbReference type="InterPro" id="IPR036439">
    <property type="entry name" value="Dockerin_dom_sf"/>
</dbReference>
<evidence type="ECO:0000313" key="3">
    <source>
        <dbReference type="Proteomes" id="UP000178650"/>
    </source>
</evidence>
<feature type="region of interest" description="Disordered" evidence="1">
    <location>
        <begin position="731"/>
        <end position="798"/>
    </location>
</feature>
<feature type="region of interest" description="Disordered" evidence="1">
    <location>
        <begin position="671"/>
        <end position="701"/>
    </location>
</feature>
<dbReference type="Gene3D" id="1.10.1330.10">
    <property type="entry name" value="Dockerin domain"/>
    <property type="match status" value="1"/>
</dbReference>
<feature type="region of interest" description="Disordered" evidence="1">
    <location>
        <begin position="100"/>
        <end position="120"/>
    </location>
</feature>
<accession>A0A1G2IU71</accession>
<reference evidence="2 3" key="1">
    <citation type="journal article" date="2016" name="Nat. Commun.">
        <title>Thousands of microbial genomes shed light on interconnected biogeochemical processes in an aquifer system.</title>
        <authorList>
            <person name="Anantharaman K."/>
            <person name="Brown C.T."/>
            <person name="Hug L.A."/>
            <person name="Sharon I."/>
            <person name="Castelle C.J."/>
            <person name="Probst A.J."/>
            <person name="Thomas B.C."/>
            <person name="Singh A."/>
            <person name="Wilkins M.J."/>
            <person name="Karaoz U."/>
            <person name="Brodie E.L."/>
            <person name="Williams K.H."/>
            <person name="Hubbard S.S."/>
            <person name="Banfield J.F."/>
        </authorList>
    </citation>
    <scope>NUCLEOTIDE SEQUENCE [LARGE SCALE GENOMIC DNA]</scope>
</reference>
<dbReference type="GO" id="GO:0000272">
    <property type="term" value="P:polysaccharide catabolic process"/>
    <property type="evidence" value="ECO:0007669"/>
    <property type="project" value="InterPro"/>
</dbReference>
<gene>
    <name evidence="2" type="ORF">A2358_03410</name>
</gene>
<dbReference type="PROSITE" id="PS00018">
    <property type="entry name" value="EF_HAND_1"/>
    <property type="match status" value="1"/>
</dbReference>
<organism evidence="2 3">
    <name type="scientific">Candidatus Staskawiczbacteria bacterium RIFOXYB1_FULL_37_44</name>
    <dbReference type="NCBI Taxonomy" id="1802223"/>
    <lineage>
        <taxon>Bacteria</taxon>
        <taxon>Candidatus Staskawicziibacteriota</taxon>
    </lineage>
</organism>
<name>A0A1G2IU71_9BACT</name>
<evidence type="ECO:0000256" key="1">
    <source>
        <dbReference type="SAM" id="MobiDB-lite"/>
    </source>
</evidence>
<dbReference type="AlphaFoldDB" id="A0A1G2IU71"/>
<feature type="compositionally biased region" description="Polar residues" evidence="1">
    <location>
        <begin position="103"/>
        <end position="113"/>
    </location>
</feature>
<feature type="compositionally biased region" description="Low complexity" evidence="1">
    <location>
        <begin position="734"/>
        <end position="748"/>
    </location>
</feature>
<evidence type="ECO:0000313" key="2">
    <source>
        <dbReference type="EMBL" id="OGZ78345.1"/>
    </source>
</evidence>
<dbReference type="InterPro" id="IPR018247">
    <property type="entry name" value="EF_Hand_1_Ca_BS"/>
</dbReference>
<sequence>MKIKNDLFRFISKSTALTLIAGCVLLSSPGIMLADVVPPEVDPLVVTETAPASPPLDVQPLQTSPIATDTTTITDLPPILDTTSSADQPIVQDQAVDPALATDPSSTNATTGADSVNTSTTDVTNTTDITNQNFVQAFNDSFLQADTGSNTANYNTGSGIITTSQAKGDGQLLNVVNKNSVQVGAGGVPSPDNATNSTTGANSANTSLTNINNELTVKNINDANIINRVTTNINSGNNDANFNTGHGIVTTGAANLGLNFFSLANTNLFGSQKFYANLQNIYNNFTGNVDLSGELAVGSSPLSGLLANAANNSTGANSSNQSIVNINDQTSITNQNTGKLNNEIDAKVTSGQNRANYNTGSGSVVSGQVNSSVNVVNFLNSNITSGNWMMKTLNVFGNWSGDLKLPTMQTPELTVTVPAAGAAADSANTNTGSASVNTTDLTINNSATLTNNNQATIENNVTMQTDSGNNDASFNGGAGLVKIGTANAETNEMNVANLNVTGNSWWLIVVNRFGTWNGTAVGSPEAVAIKTTGISTVLTPGQSGVDVTNNSTGPDSNNSAGVNIDHKTDITNTNQADIINTLNIQAVSGQNQTKYNSGHGYTETGAINGVNNIINFVNANITTANWVVVVVNVFGDWSGNLVFNTPSGGTNLPVGGSLSCPIPNSASPSITSANNATGSASLNNSNTATNNTNTATNNNIANLNNTTSAAATTGQNSANFNTGSGTVATGQADAGSSVANQANSNNVATAPPGGGGAIQSATDTTGAGSTNNSSATNTADTTATNNNNATADNNISGATNTGGNDANYNTGNGAIDTSWANTFLDLRNQVNSNQLTLGDLTATFNQTPVAPGSQAQVPNDNSSTQVCPGVTVDISPSTVTLANGAAQTFTAVANDSSGNPVSPQPEFTWTATGGTIDASGVYTAGSATGTFAVTATASYGNQGSANIIISAPVSPTGSGGGGGGGGNISVNSGGGGGGGGISLASAKKRIKGDFNNDGKVNDLDFSILMANWGLKRIGGLAESNGEGTVDDSDFSIVMANWTTLILALN</sequence>
<proteinExistence type="predicted"/>
<dbReference type="EMBL" id="MHPJ01000023">
    <property type="protein sequence ID" value="OGZ78345.1"/>
    <property type="molecule type" value="Genomic_DNA"/>
</dbReference>
<evidence type="ECO:0008006" key="4">
    <source>
        <dbReference type="Google" id="ProtNLM"/>
    </source>
</evidence>
<feature type="compositionally biased region" description="Low complexity" evidence="1">
    <location>
        <begin position="760"/>
        <end position="794"/>
    </location>
</feature>
<comment type="caution">
    <text evidence="2">The sequence shown here is derived from an EMBL/GenBank/DDBJ whole genome shotgun (WGS) entry which is preliminary data.</text>
</comment>
<dbReference type="Proteomes" id="UP000178650">
    <property type="component" value="Unassembled WGS sequence"/>
</dbReference>
<dbReference type="STRING" id="1802223.A2358_03410"/>